<dbReference type="GO" id="GO:0006032">
    <property type="term" value="P:chitin catabolic process"/>
    <property type="evidence" value="ECO:0007669"/>
    <property type="project" value="InterPro"/>
</dbReference>
<reference evidence="4 5" key="1">
    <citation type="submission" date="2019-12" db="EMBL/GenBank/DDBJ databases">
        <title>Paenibacillus sp. nov. sp. isolated from soil.</title>
        <authorList>
            <person name="Kim J."/>
            <person name="Jeong S.E."/>
            <person name="Jung H.S."/>
            <person name="Jeon C.O."/>
        </authorList>
    </citation>
    <scope>NUCLEOTIDE SEQUENCE [LARGE SCALE GENOMIC DNA]</scope>
    <source>
        <strain evidence="4 5">5J-6</strain>
    </source>
</reference>
<protein>
    <submittedName>
        <fullName evidence="4">Chitinase</fullName>
    </submittedName>
</protein>
<feature type="domain" description="Glycoside hydrolase family 19 catalytic" evidence="3">
    <location>
        <begin position="148"/>
        <end position="348"/>
    </location>
</feature>
<name>A0A6L8V0F4_9BACL</name>
<comment type="caution">
    <text evidence="4">The sequence shown here is derived from an EMBL/GenBank/DDBJ whole genome shotgun (WGS) entry which is preliminary data.</text>
</comment>
<dbReference type="InterPro" id="IPR008999">
    <property type="entry name" value="Actin-crosslinking"/>
</dbReference>
<dbReference type="CDD" id="cd00325">
    <property type="entry name" value="chitinase_GH19"/>
    <property type="match status" value="1"/>
</dbReference>
<dbReference type="EMBL" id="WTUZ01000016">
    <property type="protein sequence ID" value="MZQ83041.1"/>
    <property type="molecule type" value="Genomic_DNA"/>
</dbReference>
<evidence type="ECO:0000313" key="5">
    <source>
        <dbReference type="Proteomes" id="UP000481087"/>
    </source>
</evidence>
<dbReference type="GO" id="GO:0006952">
    <property type="term" value="P:defense response"/>
    <property type="evidence" value="ECO:0007669"/>
    <property type="project" value="UniProtKB-KW"/>
</dbReference>
<sequence length="348" mass="37761">MLSVIKSAFTNNYVSAEDQGASPLIANRTTAKGWETFDIINNSDGTISFLSSANNKYVTADLNENTKLIARATTIQAWEKFKKVDRGNGKIALQAVANNLYVCADMNLDGVLYANRPSASGWEEFVISAGQNQNPVTPPPQPSNGFVVTEQQFNQIFAGRNHFYTYAGLVAATSAYPAFSKTGGHTIERQEAAAFLANIHHETGGLYHIVEANKANYNHYFDYNSKYKVVPGKQYYGRGPLQLSWNYNYGAAGEALGLPLLSNPDLVAQDPAVAMKTALWFWNTQTGAGSMTCHNAMVQSKGFGETIRTINGALECNRGGGGAVPNRVEQYKKICTILGVSPGNQLSC</sequence>
<keyword evidence="2" id="KW-1015">Disulfide bond</keyword>
<dbReference type="Gene3D" id="1.10.530.10">
    <property type="match status" value="1"/>
</dbReference>
<dbReference type="Pfam" id="PF00182">
    <property type="entry name" value="Glyco_hydro_19"/>
    <property type="match status" value="1"/>
</dbReference>
<dbReference type="SUPFAM" id="SSF50405">
    <property type="entry name" value="Actin-crosslinking proteins"/>
    <property type="match status" value="1"/>
</dbReference>
<accession>A0A6L8V0F4</accession>
<dbReference type="CDD" id="cd00257">
    <property type="entry name" value="beta-trefoil_FSCN-like"/>
    <property type="match status" value="1"/>
</dbReference>
<dbReference type="Proteomes" id="UP000481087">
    <property type="component" value="Unassembled WGS sequence"/>
</dbReference>
<dbReference type="FunFam" id="3.30.20.10:FF:000001">
    <property type="entry name" value="Endochitinase (Chitinase)"/>
    <property type="match status" value="1"/>
</dbReference>
<dbReference type="SUPFAM" id="SSF53955">
    <property type="entry name" value="Lysozyme-like"/>
    <property type="match status" value="1"/>
</dbReference>
<evidence type="ECO:0000313" key="4">
    <source>
        <dbReference type="EMBL" id="MZQ83041.1"/>
    </source>
</evidence>
<keyword evidence="1" id="KW-0611">Plant defense</keyword>
<evidence type="ECO:0000259" key="3">
    <source>
        <dbReference type="Pfam" id="PF00182"/>
    </source>
</evidence>
<dbReference type="GO" id="GO:0004568">
    <property type="term" value="F:chitinase activity"/>
    <property type="evidence" value="ECO:0007669"/>
    <property type="project" value="InterPro"/>
</dbReference>
<dbReference type="AlphaFoldDB" id="A0A6L8V0F4"/>
<keyword evidence="5" id="KW-1185">Reference proteome</keyword>
<dbReference type="Gene3D" id="2.80.10.50">
    <property type="match status" value="1"/>
</dbReference>
<evidence type="ECO:0000256" key="1">
    <source>
        <dbReference type="ARBA" id="ARBA00022821"/>
    </source>
</evidence>
<gene>
    <name evidence="4" type="ORF">GQF01_13085</name>
</gene>
<dbReference type="PANTHER" id="PTHR22595">
    <property type="entry name" value="CHITINASE-RELATED"/>
    <property type="match status" value="1"/>
</dbReference>
<dbReference type="GO" id="GO:0016998">
    <property type="term" value="P:cell wall macromolecule catabolic process"/>
    <property type="evidence" value="ECO:0007669"/>
    <property type="project" value="InterPro"/>
</dbReference>
<organism evidence="4 5">
    <name type="scientific">Paenibacillus silvestris</name>
    <dbReference type="NCBI Taxonomy" id="2606219"/>
    <lineage>
        <taxon>Bacteria</taxon>
        <taxon>Bacillati</taxon>
        <taxon>Bacillota</taxon>
        <taxon>Bacilli</taxon>
        <taxon>Bacillales</taxon>
        <taxon>Paenibacillaceae</taxon>
        <taxon>Paenibacillus</taxon>
    </lineage>
</organism>
<evidence type="ECO:0000256" key="2">
    <source>
        <dbReference type="ARBA" id="ARBA00023157"/>
    </source>
</evidence>
<proteinExistence type="predicted"/>
<dbReference type="PANTHER" id="PTHR22595:SF79">
    <property type="entry name" value="CHITINASE 12"/>
    <property type="match status" value="1"/>
</dbReference>
<dbReference type="InterPro" id="IPR000726">
    <property type="entry name" value="Glyco_hydro_19_cat"/>
</dbReference>
<dbReference type="Gene3D" id="3.30.20.10">
    <property type="entry name" value="Endochitinase, domain 2"/>
    <property type="match status" value="1"/>
</dbReference>
<dbReference type="InterPro" id="IPR023346">
    <property type="entry name" value="Lysozyme-like_dom_sf"/>
</dbReference>
<dbReference type="RefSeq" id="WP_161407223.1">
    <property type="nucleotide sequence ID" value="NZ_WTUZ01000016.1"/>
</dbReference>